<keyword evidence="3" id="KW-1185">Reference proteome</keyword>
<evidence type="ECO:0000313" key="3">
    <source>
        <dbReference type="Proteomes" id="UP000326565"/>
    </source>
</evidence>
<dbReference type="AlphaFoldDB" id="A0A5N5XCK6"/>
<dbReference type="OrthoDB" id="3546385at2759"/>
<protein>
    <recommendedName>
        <fullName evidence="1">2EXR domain-containing protein</fullName>
    </recommendedName>
</protein>
<reference evidence="2 3" key="1">
    <citation type="submission" date="2019-04" db="EMBL/GenBank/DDBJ databases">
        <title>Friends and foes A comparative genomics study of 23 Aspergillus species from section Flavi.</title>
        <authorList>
            <consortium name="DOE Joint Genome Institute"/>
            <person name="Kjaerbolling I."/>
            <person name="Vesth T."/>
            <person name="Frisvad J.C."/>
            <person name="Nybo J.L."/>
            <person name="Theobald S."/>
            <person name="Kildgaard S."/>
            <person name="Isbrandt T."/>
            <person name="Kuo A."/>
            <person name="Sato A."/>
            <person name="Lyhne E.K."/>
            <person name="Kogle M.E."/>
            <person name="Wiebenga A."/>
            <person name="Kun R.S."/>
            <person name="Lubbers R.J."/>
            <person name="Makela M.R."/>
            <person name="Barry K."/>
            <person name="Chovatia M."/>
            <person name="Clum A."/>
            <person name="Daum C."/>
            <person name="Haridas S."/>
            <person name="He G."/>
            <person name="LaButti K."/>
            <person name="Lipzen A."/>
            <person name="Mondo S."/>
            <person name="Riley R."/>
            <person name="Salamov A."/>
            <person name="Simmons B.A."/>
            <person name="Magnuson J.K."/>
            <person name="Henrissat B."/>
            <person name="Mortensen U.H."/>
            <person name="Larsen T.O."/>
            <person name="Devries R.P."/>
            <person name="Grigoriev I.V."/>
            <person name="Machida M."/>
            <person name="Baker S.E."/>
            <person name="Andersen M.R."/>
        </authorList>
    </citation>
    <scope>NUCLEOTIDE SEQUENCE [LARGE SCALE GENOMIC DNA]</scope>
    <source>
        <strain evidence="2 3">CBS 151.66</strain>
    </source>
</reference>
<gene>
    <name evidence="2" type="ORF">BDV29DRAFT_166072</name>
</gene>
<name>A0A5N5XCK6_9EURO</name>
<dbReference type="Pfam" id="PF20150">
    <property type="entry name" value="2EXR"/>
    <property type="match status" value="1"/>
</dbReference>
<accession>A0A5N5XCK6</accession>
<proteinExistence type="predicted"/>
<sequence>MTPPAAANVQPSPFTRLPGELRNQIWQLALPDPLGQRPQLCFYKTGCWDPRRLTVADSGYNPDNDELNLEFEFYHDRLDPVHVEVPLFFVNREARSFARAWINEQGLQIRFDKYTQSLHFVRPVDPKQDILYISKEQFNNFLSDPWDRLFQPDLENSHVGRPAPAFTRLALPAALLAEQGPDALAEVIRDFYRTEEIILIVKAQPDGLWAEGHEIRVRQRWELESVTSIEGPMCCWDPVNGQFQWMDEDGEDISEYPLKRLLEDASLDLCTQLLDVHMQRFEIWPAIAVRKF</sequence>
<dbReference type="EMBL" id="ML732157">
    <property type="protein sequence ID" value="KAB8078493.1"/>
    <property type="molecule type" value="Genomic_DNA"/>
</dbReference>
<dbReference type="Proteomes" id="UP000326565">
    <property type="component" value="Unassembled WGS sequence"/>
</dbReference>
<evidence type="ECO:0000259" key="1">
    <source>
        <dbReference type="Pfam" id="PF20150"/>
    </source>
</evidence>
<dbReference type="InterPro" id="IPR045518">
    <property type="entry name" value="2EXR"/>
</dbReference>
<evidence type="ECO:0000313" key="2">
    <source>
        <dbReference type="EMBL" id="KAB8078493.1"/>
    </source>
</evidence>
<feature type="domain" description="2EXR" evidence="1">
    <location>
        <begin position="13"/>
        <end position="131"/>
    </location>
</feature>
<organism evidence="2 3">
    <name type="scientific">Aspergillus leporis</name>
    <dbReference type="NCBI Taxonomy" id="41062"/>
    <lineage>
        <taxon>Eukaryota</taxon>
        <taxon>Fungi</taxon>
        <taxon>Dikarya</taxon>
        <taxon>Ascomycota</taxon>
        <taxon>Pezizomycotina</taxon>
        <taxon>Eurotiomycetes</taxon>
        <taxon>Eurotiomycetidae</taxon>
        <taxon>Eurotiales</taxon>
        <taxon>Aspergillaceae</taxon>
        <taxon>Aspergillus</taxon>
        <taxon>Aspergillus subgen. Circumdati</taxon>
    </lineage>
</organism>